<comment type="caution">
    <text evidence="6">The sequence shown here is derived from an EMBL/GenBank/DDBJ whole genome shotgun (WGS) entry which is preliminary data.</text>
</comment>
<dbReference type="InterPro" id="IPR016047">
    <property type="entry name" value="M23ase_b-sheet_dom"/>
</dbReference>
<feature type="domain" description="Tail spike" evidence="4">
    <location>
        <begin position="89"/>
        <end position="503"/>
    </location>
</feature>
<evidence type="ECO:0000313" key="6">
    <source>
        <dbReference type="EMBL" id="CDK35507.1"/>
    </source>
</evidence>
<accession>V6DL75</accession>
<comment type="similarity">
    <text evidence="1">Belongs to the glycosyl hydrolase 25 family.</text>
</comment>
<dbReference type="SUPFAM" id="SSF51261">
    <property type="entry name" value="Duplicated hybrid motif"/>
    <property type="match status" value="1"/>
</dbReference>
<proteinExistence type="inferred from homology"/>
<dbReference type="GO" id="GO:0003796">
    <property type="term" value="F:lysozyme activity"/>
    <property type="evidence" value="ECO:0007669"/>
    <property type="project" value="UniProtKB-EC"/>
</dbReference>
<reference evidence="6" key="1">
    <citation type="submission" date="2013-10" db="EMBL/GenBank/DDBJ databases">
        <authorList>
            <person name="Crossman L."/>
        </authorList>
    </citation>
    <scope>NUCLEOTIDE SEQUENCE</scope>
</reference>
<dbReference type="Pfam" id="PF01551">
    <property type="entry name" value="Peptidase_M23"/>
    <property type="match status" value="1"/>
</dbReference>
<dbReference type="PROSITE" id="PS51904">
    <property type="entry name" value="GLYCOSYL_HYDROL_F25_2"/>
    <property type="match status" value="1"/>
</dbReference>
<organism evidence="6">
    <name type="scientific">Ligilactobacillus salivarius cp400</name>
    <dbReference type="NCBI Taxonomy" id="1273133"/>
    <lineage>
        <taxon>Bacteria</taxon>
        <taxon>Bacillati</taxon>
        <taxon>Bacillota</taxon>
        <taxon>Bacilli</taxon>
        <taxon>Lactobacillales</taxon>
        <taxon>Lactobacillaceae</taxon>
        <taxon>Ligilactobacillus</taxon>
    </lineage>
</organism>
<dbReference type="Pfam" id="PF01183">
    <property type="entry name" value="Glyco_hydro_25"/>
    <property type="match status" value="1"/>
</dbReference>
<dbReference type="PANTHER" id="PTHR34135:SF1">
    <property type="entry name" value="GLYCOSYL HYDROLASE FAMILY 25"/>
    <property type="match status" value="1"/>
</dbReference>
<evidence type="ECO:0000259" key="4">
    <source>
        <dbReference type="Pfam" id="PF06605"/>
    </source>
</evidence>
<evidence type="ECO:0000259" key="3">
    <source>
        <dbReference type="Pfam" id="PF01551"/>
    </source>
</evidence>
<sequence length="784" mass="88122">MLFVQNVNGDQTAFKADNVQITDTLGQYPTLSFTFVETPENEVAAQMMIPFTIIEVPENKQRYRIVTNNPVSLGKYKQYSVTAIHIAKDLHNKYVDERLENTQSLKACLDLLIKNTQIKYVLHDNFDNYAFSEGFGGGYADDLLMQNLASDFGFEFYFDNYTIHIQKKLGTKESFLFIDNANVSKISYNEDYSTITTYIKGQAKPIVQETTDETSGSSSSGGSWGWPFPSVGEGSFSLGQRFGYDGGFRPNSFHDGLDFGSVDHPGSEVHAVHGGKVIIKSYMGGLENYVVVHSDDGYNIVYQEAFSSMSNIRVNVGDVVKTGDVIGYRNTDHLHIGITKVDFNTAVGKSFTNDGTWLNPQEIIRNGIANNNSDSDVVEQPTETVDEDKPTEYEIHSEYVSPLVEKAHWPKVEAEPITDDNITDENTLINKLKASIHDYPDIEYTLDYANFKYNSVKFNNDIKVGNYGWLRDRFGIDVEVRINSYTWYPQNKQADTVTFGNKRFDPVEWQVRNQKAFERNKKLGETLKNQIAKVQKGIVLPSIQNELEGKLKEYIDDKLNNNTPTNPDTPKPQHIGKIIDVSEWQGVIDWPSVIADDVTLSIIRVQHGSAHQDLKYMENLQKCISAGGKYAVYAYFAATSTSDAQQEARDFYNRTQQVVANKQQPIFYAIDVESIEMGGDVTQMRAGVEAYMSQLNALGVPDNKIVLYIANHLYDKFNLNVARPGAIWIPSYGQNDGTLANSLKPTHPYDLHQYTSKGSVKGISGNVDMSAEPSEKFKELIFSA</sequence>
<feature type="domain" description="Prophage endopeptidase tail N-terminal" evidence="5">
    <location>
        <begin position="5"/>
        <end position="85"/>
    </location>
</feature>
<dbReference type="Pfam" id="PF06605">
    <property type="entry name" value="Prophage_tail"/>
    <property type="match status" value="1"/>
</dbReference>
<name>V6DL75_9LACO</name>
<evidence type="ECO:0000256" key="2">
    <source>
        <dbReference type="SAM" id="MobiDB-lite"/>
    </source>
</evidence>
<dbReference type="PANTHER" id="PTHR34135">
    <property type="entry name" value="LYSOZYME"/>
    <property type="match status" value="1"/>
</dbReference>
<dbReference type="CDD" id="cd12797">
    <property type="entry name" value="M23_peptidase"/>
    <property type="match status" value="1"/>
</dbReference>
<gene>
    <name evidence="6" type="ORF">LSCP400_13171</name>
</gene>
<dbReference type="GO" id="GO:0009253">
    <property type="term" value="P:peptidoglycan catabolic process"/>
    <property type="evidence" value="ECO:0007669"/>
    <property type="project" value="InterPro"/>
</dbReference>
<dbReference type="InterPro" id="IPR002053">
    <property type="entry name" value="Glyco_hydro_25"/>
</dbReference>
<dbReference type="GO" id="GO:0016998">
    <property type="term" value="P:cell wall macromolecule catabolic process"/>
    <property type="evidence" value="ECO:0007669"/>
    <property type="project" value="InterPro"/>
</dbReference>
<dbReference type="Gene3D" id="2.70.70.10">
    <property type="entry name" value="Glucose Permease (Domain IIA)"/>
    <property type="match status" value="1"/>
</dbReference>
<dbReference type="InterPro" id="IPR044051">
    <property type="entry name" value="Prophage_tail_N"/>
</dbReference>
<dbReference type="Gene3D" id="3.20.20.80">
    <property type="entry name" value="Glycosidases"/>
    <property type="match status" value="1"/>
</dbReference>
<dbReference type="InterPro" id="IPR011055">
    <property type="entry name" value="Dup_hybrid_motif"/>
</dbReference>
<dbReference type="Pfam" id="PF18994">
    <property type="entry name" value="Prophage_tailD1"/>
    <property type="match status" value="1"/>
</dbReference>
<dbReference type="Gene3D" id="3.55.50.40">
    <property type="match status" value="1"/>
</dbReference>
<dbReference type="GO" id="GO:0016052">
    <property type="term" value="P:carbohydrate catabolic process"/>
    <property type="evidence" value="ECO:0007669"/>
    <property type="project" value="TreeGrafter"/>
</dbReference>
<protein>
    <submittedName>
        <fullName evidence="6">Phage lysin</fullName>
        <ecNumber evidence="6">3.2.1.17</ecNumber>
    </submittedName>
</protein>
<dbReference type="AlphaFoldDB" id="V6DL75"/>
<dbReference type="InterPro" id="IPR017853">
    <property type="entry name" value="GH"/>
</dbReference>
<keyword evidence="6" id="KW-0378">Hydrolase</keyword>
<dbReference type="SUPFAM" id="SSF51445">
    <property type="entry name" value="(Trans)glycosidases"/>
    <property type="match status" value="1"/>
</dbReference>
<feature type="region of interest" description="Disordered" evidence="2">
    <location>
        <begin position="369"/>
        <end position="388"/>
    </location>
</feature>
<dbReference type="EMBL" id="CBVR010000019">
    <property type="protein sequence ID" value="CDK35507.1"/>
    <property type="molecule type" value="Genomic_DNA"/>
</dbReference>
<dbReference type="InterPro" id="IPR010572">
    <property type="entry name" value="Tail_dom"/>
</dbReference>
<feature type="domain" description="M23ase beta-sheet core" evidence="3">
    <location>
        <begin position="253"/>
        <end position="340"/>
    </location>
</feature>
<keyword evidence="6" id="KW-0326">Glycosidase</keyword>
<dbReference type="CDD" id="cd06523">
    <property type="entry name" value="GH25_PlyB-like"/>
    <property type="match status" value="1"/>
</dbReference>
<reference evidence="6" key="2">
    <citation type="journal article" date="2014" name="Genome Announc.">
        <title>Draft Genome Sequence of a Novel Lactobacillus salivarius Strain Isolated from Piglet.</title>
        <authorList>
            <person name="Mackenzie D.A."/>
            <person name="McLay K."/>
            <person name="Roos S."/>
            <person name="Walter J."/>
            <person name="Swarbreck D."/>
            <person name="Drou N."/>
            <person name="Crossman L.C."/>
            <person name="Juge N."/>
        </authorList>
    </citation>
    <scope>NUCLEOTIDE SEQUENCE [LARGE SCALE GENOMIC DNA]</scope>
    <source>
        <strain>cp400</strain>
    </source>
</reference>
<dbReference type="EC" id="3.2.1.17" evidence="6"/>
<evidence type="ECO:0000256" key="1">
    <source>
        <dbReference type="ARBA" id="ARBA00010646"/>
    </source>
</evidence>
<evidence type="ECO:0000259" key="5">
    <source>
        <dbReference type="Pfam" id="PF18994"/>
    </source>
</evidence>